<dbReference type="Pfam" id="PF01764">
    <property type="entry name" value="Lipase_3"/>
    <property type="match status" value="1"/>
</dbReference>
<organism evidence="2 3">
    <name type="scientific">Cylicocyclus nassatus</name>
    <name type="common">Nematode worm</name>
    <dbReference type="NCBI Taxonomy" id="53992"/>
    <lineage>
        <taxon>Eukaryota</taxon>
        <taxon>Metazoa</taxon>
        <taxon>Ecdysozoa</taxon>
        <taxon>Nematoda</taxon>
        <taxon>Chromadorea</taxon>
        <taxon>Rhabditida</taxon>
        <taxon>Rhabditina</taxon>
        <taxon>Rhabditomorpha</taxon>
        <taxon>Strongyloidea</taxon>
        <taxon>Strongylidae</taxon>
        <taxon>Cylicocyclus</taxon>
    </lineage>
</organism>
<name>A0AA36H657_CYLNA</name>
<keyword evidence="3" id="KW-1185">Reference proteome</keyword>
<evidence type="ECO:0000313" key="2">
    <source>
        <dbReference type="EMBL" id="CAJ0604268.1"/>
    </source>
</evidence>
<comment type="caution">
    <text evidence="2">The sequence shown here is derived from an EMBL/GenBank/DDBJ whole genome shotgun (WGS) entry which is preliminary data.</text>
</comment>
<sequence>MFPLAAAAYSNAPFECALNVFDERISDFWMHDEECDNRGNHCFVFAGVLRKSKAIVISFRGTDSSSQLWQELVNKGYMNAWPFGKGIVSSYFSFAFMSLWNGHLDHHFEIMHEKYPDYEIWVTGHSLGGAMASLAAHWIKNAHQIPGNKIKLVTFGQPRTGDDEYSKQFNADVGYYIILFTSVALN</sequence>
<dbReference type="InterPro" id="IPR002921">
    <property type="entry name" value="Fungal_lipase-type"/>
</dbReference>
<feature type="domain" description="Fungal lipase-type" evidence="1">
    <location>
        <begin position="56"/>
        <end position="175"/>
    </location>
</feature>
<dbReference type="Gene3D" id="3.40.50.1820">
    <property type="entry name" value="alpha/beta hydrolase"/>
    <property type="match status" value="1"/>
</dbReference>
<dbReference type="GO" id="GO:0006629">
    <property type="term" value="P:lipid metabolic process"/>
    <property type="evidence" value="ECO:0007669"/>
    <property type="project" value="InterPro"/>
</dbReference>
<dbReference type="SUPFAM" id="SSF53474">
    <property type="entry name" value="alpha/beta-Hydrolases"/>
    <property type="match status" value="1"/>
</dbReference>
<dbReference type="InterPro" id="IPR029058">
    <property type="entry name" value="AB_hydrolase_fold"/>
</dbReference>
<dbReference type="PANTHER" id="PTHR45908">
    <property type="entry name" value="PROTEIN CBG11750-RELATED"/>
    <property type="match status" value="1"/>
</dbReference>
<accession>A0AA36H657</accession>
<evidence type="ECO:0000313" key="3">
    <source>
        <dbReference type="Proteomes" id="UP001176961"/>
    </source>
</evidence>
<dbReference type="AlphaFoldDB" id="A0AA36H657"/>
<proteinExistence type="predicted"/>
<dbReference type="Proteomes" id="UP001176961">
    <property type="component" value="Unassembled WGS sequence"/>
</dbReference>
<protein>
    <recommendedName>
        <fullName evidence="1">Fungal lipase-type domain-containing protein</fullName>
    </recommendedName>
</protein>
<gene>
    <name evidence="2" type="ORF">CYNAS_LOCUS16251</name>
</gene>
<evidence type="ECO:0000259" key="1">
    <source>
        <dbReference type="Pfam" id="PF01764"/>
    </source>
</evidence>
<dbReference type="EMBL" id="CATQJL010000305">
    <property type="protein sequence ID" value="CAJ0604268.1"/>
    <property type="molecule type" value="Genomic_DNA"/>
</dbReference>
<reference evidence="2" key="1">
    <citation type="submission" date="2023-07" db="EMBL/GenBank/DDBJ databases">
        <authorList>
            <consortium name="CYATHOMIX"/>
        </authorList>
    </citation>
    <scope>NUCLEOTIDE SEQUENCE</scope>
    <source>
        <strain evidence="2">N/A</strain>
    </source>
</reference>
<dbReference type="CDD" id="cd00519">
    <property type="entry name" value="Lipase_3"/>
    <property type="match status" value="1"/>
</dbReference>